<organism evidence="2 3">
    <name type="scientific">Caproicibacterium amylolyticum</name>
    <dbReference type="NCBI Taxonomy" id="2766537"/>
    <lineage>
        <taxon>Bacteria</taxon>
        <taxon>Bacillati</taxon>
        <taxon>Bacillota</taxon>
        <taxon>Clostridia</taxon>
        <taxon>Eubacteriales</taxon>
        <taxon>Oscillospiraceae</taxon>
        <taxon>Caproicibacterium</taxon>
    </lineage>
</organism>
<dbReference type="AlphaFoldDB" id="A0A7G9WIF2"/>
<sequence length="69" mass="7957">MNQSLCSHLRHLRLEHSLTQQQLADSLNLDRSTVAYMESGRITPNLHTLAKLKRIYHLSSWDELLSGVE</sequence>
<dbReference type="SUPFAM" id="SSF47413">
    <property type="entry name" value="lambda repressor-like DNA-binding domains"/>
    <property type="match status" value="1"/>
</dbReference>
<protein>
    <submittedName>
        <fullName evidence="2">Helix-turn-helix transcriptional regulator</fullName>
    </submittedName>
</protein>
<dbReference type="CDD" id="cd00093">
    <property type="entry name" value="HTH_XRE"/>
    <property type="match status" value="1"/>
</dbReference>
<dbReference type="InterPro" id="IPR001387">
    <property type="entry name" value="Cro/C1-type_HTH"/>
</dbReference>
<evidence type="ECO:0000313" key="3">
    <source>
        <dbReference type="Proteomes" id="UP000516046"/>
    </source>
</evidence>
<evidence type="ECO:0000313" key="2">
    <source>
        <dbReference type="EMBL" id="QNO18464.1"/>
    </source>
</evidence>
<dbReference type="RefSeq" id="WP_212507526.1">
    <property type="nucleotide sequence ID" value="NZ_CP060696.1"/>
</dbReference>
<gene>
    <name evidence="2" type="ORF">H6X83_02080</name>
</gene>
<dbReference type="Pfam" id="PF01381">
    <property type="entry name" value="HTH_3"/>
    <property type="match status" value="1"/>
</dbReference>
<keyword evidence="3" id="KW-1185">Reference proteome</keyword>
<dbReference type="Gene3D" id="1.10.260.40">
    <property type="entry name" value="lambda repressor-like DNA-binding domains"/>
    <property type="match status" value="1"/>
</dbReference>
<dbReference type="Proteomes" id="UP000516046">
    <property type="component" value="Chromosome"/>
</dbReference>
<evidence type="ECO:0000259" key="1">
    <source>
        <dbReference type="PROSITE" id="PS50943"/>
    </source>
</evidence>
<accession>A0A7G9WIF2</accession>
<dbReference type="EMBL" id="CP060696">
    <property type="protein sequence ID" value="QNO18464.1"/>
    <property type="molecule type" value="Genomic_DNA"/>
</dbReference>
<dbReference type="SMART" id="SM00530">
    <property type="entry name" value="HTH_XRE"/>
    <property type="match status" value="1"/>
</dbReference>
<proteinExistence type="predicted"/>
<name>A0A7G9WIF2_9FIRM</name>
<dbReference type="PROSITE" id="PS50943">
    <property type="entry name" value="HTH_CROC1"/>
    <property type="match status" value="1"/>
</dbReference>
<reference evidence="2 3" key="1">
    <citation type="submission" date="2020-08" db="EMBL/GenBank/DDBJ databases">
        <authorList>
            <person name="Ren C."/>
            <person name="Gu Y."/>
            <person name="Xu Y."/>
        </authorList>
    </citation>
    <scope>NUCLEOTIDE SEQUENCE [LARGE SCALE GENOMIC DNA]</scope>
    <source>
        <strain evidence="2 3">LBM18003</strain>
    </source>
</reference>
<dbReference type="InterPro" id="IPR010982">
    <property type="entry name" value="Lambda_DNA-bd_dom_sf"/>
</dbReference>
<dbReference type="GO" id="GO:0003677">
    <property type="term" value="F:DNA binding"/>
    <property type="evidence" value="ECO:0007669"/>
    <property type="project" value="InterPro"/>
</dbReference>
<dbReference type="KEGG" id="caml:H6X83_02080"/>
<feature type="domain" description="HTH cro/C1-type" evidence="1">
    <location>
        <begin position="9"/>
        <end position="64"/>
    </location>
</feature>